<proteinExistence type="inferred from homology"/>
<dbReference type="STRING" id="3076.A0A2P6TJY4"/>
<evidence type="ECO:0000313" key="5">
    <source>
        <dbReference type="Proteomes" id="UP000239899"/>
    </source>
</evidence>
<dbReference type="GO" id="GO:0009507">
    <property type="term" value="C:chloroplast"/>
    <property type="evidence" value="ECO:0007669"/>
    <property type="project" value="TreeGrafter"/>
</dbReference>
<evidence type="ECO:0000313" key="4">
    <source>
        <dbReference type="EMBL" id="PRW44402.1"/>
    </source>
</evidence>
<dbReference type="InterPro" id="IPR048300">
    <property type="entry name" value="TACO1_YebC-like_2nd/3rd_dom"/>
</dbReference>
<dbReference type="HAMAP" id="MF_00693">
    <property type="entry name" value="Transcrip_reg_TACO1"/>
    <property type="match status" value="1"/>
</dbReference>
<organism evidence="4 5">
    <name type="scientific">Chlorella sorokiniana</name>
    <name type="common">Freshwater green alga</name>
    <dbReference type="NCBI Taxonomy" id="3076"/>
    <lineage>
        <taxon>Eukaryota</taxon>
        <taxon>Viridiplantae</taxon>
        <taxon>Chlorophyta</taxon>
        <taxon>core chlorophytes</taxon>
        <taxon>Trebouxiophyceae</taxon>
        <taxon>Chlorellales</taxon>
        <taxon>Chlorellaceae</taxon>
        <taxon>Chlorella clade</taxon>
        <taxon>Chlorella</taxon>
    </lineage>
</organism>
<evidence type="ECO:0000256" key="1">
    <source>
        <dbReference type="ARBA" id="ARBA00008724"/>
    </source>
</evidence>
<comment type="caution">
    <text evidence="4">The sequence shown here is derived from an EMBL/GenBank/DDBJ whole genome shotgun (WGS) entry which is preliminary data.</text>
</comment>
<dbReference type="Pfam" id="PF01709">
    <property type="entry name" value="Transcrip_reg"/>
    <property type="match status" value="1"/>
</dbReference>
<dbReference type="InterPro" id="IPR029072">
    <property type="entry name" value="YebC-like"/>
</dbReference>
<dbReference type="Proteomes" id="UP000239899">
    <property type="component" value="Unassembled WGS sequence"/>
</dbReference>
<reference evidence="4 5" key="1">
    <citation type="journal article" date="2018" name="Plant J.">
        <title>Genome sequences of Chlorella sorokiniana UTEX 1602 and Micractinium conductrix SAG 241.80: implications to maltose excretion by a green alga.</title>
        <authorList>
            <person name="Arriola M.B."/>
            <person name="Velmurugan N."/>
            <person name="Zhang Y."/>
            <person name="Plunkett M.H."/>
            <person name="Hondzo H."/>
            <person name="Barney B.M."/>
        </authorList>
    </citation>
    <scope>NUCLEOTIDE SEQUENCE [LARGE SCALE GENOMIC DNA]</scope>
    <source>
        <strain evidence="5">UTEX 1602</strain>
    </source>
</reference>
<evidence type="ECO:0000259" key="3">
    <source>
        <dbReference type="Pfam" id="PF20772"/>
    </source>
</evidence>
<dbReference type="PANTHER" id="PTHR12532">
    <property type="entry name" value="TRANSLATIONAL ACTIVATOR OF CYTOCHROME C OXIDASE 1"/>
    <property type="match status" value="1"/>
</dbReference>
<dbReference type="AlphaFoldDB" id="A0A2P6TJY4"/>
<dbReference type="InterPro" id="IPR002876">
    <property type="entry name" value="Transcrip_reg_TACO1-like"/>
</dbReference>
<feature type="domain" description="TACO1/YebC-like N-terminal" evidence="3">
    <location>
        <begin position="53"/>
        <end position="122"/>
    </location>
</feature>
<protein>
    <submittedName>
        <fullName evidence="4">Transcriptional regulatory protein</fullName>
    </submittedName>
</protein>
<dbReference type="SUPFAM" id="SSF75625">
    <property type="entry name" value="YebC-like"/>
    <property type="match status" value="1"/>
</dbReference>
<evidence type="ECO:0000259" key="2">
    <source>
        <dbReference type="Pfam" id="PF01709"/>
    </source>
</evidence>
<accession>A0A2P6TJY4</accession>
<comment type="similarity">
    <text evidence="1">Belongs to the TACO1 family.</text>
</comment>
<dbReference type="Gene3D" id="3.30.70.980">
    <property type="match status" value="2"/>
</dbReference>
<gene>
    <name evidence="4" type="ORF">C2E21_6749</name>
</gene>
<dbReference type="Gene3D" id="1.10.10.200">
    <property type="match status" value="1"/>
</dbReference>
<dbReference type="NCBIfam" id="TIGR01033">
    <property type="entry name" value="YebC/PmpR family DNA-binding transcriptional regulator"/>
    <property type="match status" value="1"/>
</dbReference>
<sequence length="293" mass="30885">MLLQRLLASAGAASLRSGFAGGAAQLIRSAPRTLPTLQQRRELTCSPVCMGRRSAKIATRKGKADAQKAKLYGKIGKQIAQAVRQGGPDQVANARLRDALAAAKMAQVPIDIIERNIKRASESKADYAEMTYEAYGHGGTGFVIECLTDNVNRSASDVKAAITKAGGKVADPGSVLFNFQRQGLVMVDAAEGEDKVFEAAMDAGASDMQPATDDDGNVLGFKVLTAVEDYGAVSSSLAEQGLKIQAEASGLVYVPMVQQEVDDDAFEANEALLERLLAVDDVDAVYTTVAGLD</sequence>
<dbReference type="InterPro" id="IPR049083">
    <property type="entry name" value="TACO1_YebC_N"/>
</dbReference>
<keyword evidence="5" id="KW-1185">Reference proteome</keyword>
<dbReference type="InterPro" id="IPR017856">
    <property type="entry name" value="Integrase-like_N"/>
</dbReference>
<dbReference type="OrthoDB" id="2017544at2759"/>
<dbReference type="InterPro" id="IPR026564">
    <property type="entry name" value="Transcrip_reg_TACO1-like_dom3"/>
</dbReference>
<dbReference type="PANTHER" id="PTHR12532:SF0">
    <property type="entry name" value="TRANSLATIONAL ACTIVATOR OF CYTOCHROME C OXIDASE 1"/>
    <property type="match status" value="1"/>
</dbReference>
<dbReference type="Pfam" id="PF20772">
    <property type="entry name" value="TACO1_YebC_N"/>
    <property type="match status" value="1"/>
</dbReference>
<dbReference type="NCBIfam" id="NF009044">
    <property type="entry name" value="PRK12378.1"/>
    <property type="match status" value="1"/>
</dbReference>
<name>A0A2P6TJY4_CHLSO</name>
<dbReference type="EMBL" id="LHPG02000013">
    <property type="protein sequence ID" value="PRW44402.1"/>
    <property type="molecule type" value="Genomic_DNA"/>
</dbReference>
<feature type="domain" description="TACO1/YebC-like second and third" evidence="2">
    <location>
        <begin position="127"/>
        <end position="288"/>
    </location>
</feature>